<dbReference type="PANTHER" id="PTHR36693">
    <property type="entry name" value="GH02722P"/>
    <property type="match status" value="1"/>
</dbReference>
<accession>A0AAW0X9D2</accession>
<dbReference type="Proteomes" id="UP001445076">
    <property type="component" value="Unassembled WGS sequence"/>
</dbReference>
<gene>
    <name evidence="1" type="ORF">OTU49_005915</name>
</gene>
<dbReference type="EMBL" id="JARKIK010000050">
    <property type="protein sequence ID" value="KAK8734654.1"/>
    <property type="molecule type" value="Genomic_DNA"/>
</dbReference>
<dbReference type="AlphaFoldDB" id="A0AAW0X9D2"/>
<dbReference type="PANTHER" id="PTHR36693:SF1">
    <property type="entry name" value="GH02722P"/>
    <property type="match status" value="1"/>
</dbReference>
<dbReference type="Pfam" id="PF16065">
    <property type="entry name" value="DUF4807"/>
    <property type="match status" value="1"/>
</dbReference>
<comment type="caution">
    <text evidence="1">The sequence shown here is derived from an EMBL/GenBank/DDBJ whole genome shotgun (WGS) entry which is preliminary data.</text>
</comment>
<organism evidence="1 2">
    <name type="scientific">Cherax quadricarinatus</name>
    <name type="common">Australian red claw crayfish</name>
    <dbReference type="NCBI Taxonomy" id="27406"/>
    <lineage>
        <taxon>Eukaryota</taxon>
        <taxon>Metazoa</taxon>
        <taxon>Ecdysozoa</taxon>
        <taxon>Arthropoda</taxon>
        <taxon>Crustacea</taxon>
        <taxon>Multicrustacea</taxon>
        <taxon>Malacostraca</taxon>
        <taxon>Eumalacostraca</taxon>
        <taxon>Eucarida</taxon>
        <taxon>Decapoda</taxon>
        <taxon>Pleocyemata</taxon>
        <taxon>Astacidea</taxon>
        <taxon>Parastacoidea</taxon>
        <taxon>Parastacidae</taxon>
        <taxon>Cherax</taxon>
    </lineage>
</organism>
<sequence>MASVVHVVVLAGNSYWDMLSVTQNTVIARNRKKSEWTLQDQHNEKDSNNPCMTVFCCRQSCFLDDNQELFGSHCISKGIRLNIRKLSKEIPQLKCHSEGLHFSVFLKELLNSDRYKFLVFQQWILTFKQKYSQAVVKKCKGHLLIWWTLKDSVPYIIDYEWCARMNLCAQERQHLDTVMSWLSTLGGACSALGDYSSHFAERAGAISLKQLDIAIRLGDPGIVSRCKLYAAISLIQKLKFKLAAAVIKNEYHWAKSLPEEVRDKKLMNMCHGIWTKLRHERRLCQNKKQNMPST</sequence>
<proteinExistence type="predicted"/>
<name>A0AAW0X9D2_CHEQU</name>
<protein>
    <submittedName>
        <fullName evidence="1">Uncharacterized protein</fullName>
    </submittedName>
</protein>
<reference evidence="1 2" key="1">
    <citation type="journal article" date="2024" name="BMC Genomics">
        <title>Genome assembly of redclaw crayfish (Cherax quadricarinatus) provides insights into its immune adaptation and hypoxia tolerance.</title>
        <authorList>
            <person name="Liu Z."/>
            <person name="Zheng J."/>
            <person name="Li H."/>
            <person name="Fang K."/>
            <person name="Wang S."/>
            <person name="He J."/>
            <person name="Zhou D."/>
            <person name="Weng S."/>
            <person name="Chi M."/>
            <person name="Gu Z."/>
            <person name="He J."/>
            <person name="Li F."/>
            <person name="Wang M."/>
        </authorList>
    </citation>
    <scope>NUCLEOTIDE SEQUENCE [LARGE SCALE GENOMIC DNA]</scope>
    <source>
        <strain evidence="1">ZL_2023a</strain>
    </source>
</reference>
<keyword evidence="2" id="KW-1185">Reference proteome</keyword>
<evidence type="ECO:0000313" key="2">
    <source>
        <dbReference type="Proteomes" id="UP001445076"/>
    </source>
</evidence>
<dbReference type="InterPro" id="IPR032072">
    <property type="entry name" value="DUF4807"/>
</dbReference>
<evidence type="ECO:0000313" key="1">
    <source>
        <dbReference type="EMBL" id="KAK8734654.1"/>
    </source>
</evidence>